<feature type="compositionally biased region" description="Polar residues" evidence="1">
    <location>
        <begin position="349"/>
        <end position="393"/>
    </location>
</feature>
<feature type="compositionally biased region" description="Basic and acidic residues" evidence="1">
    <location>
        <begin position="739"/>
        <end position="755"/>
    </location>
</feature>
<evidence type="ECO:0000313" key="2">
    <source>
        <dbReference type="EMBL" id="CAC5413429.1"/>
    </source>
</evidence>
<feature type="region of interest" description="Disordered" evidence="1">
    <location>
        <begin position="327"/>
        <end position="542"/>
    </location>
</feature>
<dbReference type="Proteomes" id="UP000507470">
    <property type="component" value="Unassembled WGS sequence"/>
</dbReference>
<feature type="compositionally biased region" description="Polar residues" evidence="1">
    <location>
        <begin position="676"/>
        <end position="688"/>
    </location>
</feature>
<feature type="compositionally biased region" description="Polar residues" evidence="1">
    <location>
        <begin position="500"/>
        <end position="513"/>
    </location>
</feature>
<feature type="region of interest" description="Disordered" evidence="1">
    <location>
        <begin position="736"/>
        <end position="766"/>
    </location>
</feature>
<dbReference type="AlphaFoldDB" id="A0A6J8DXW2"/>
<evidence type="ECO:0000313" key="3">
    <source>
        <dbReference type="Proteomes" id="UP000507470"/>
    </source>
</evidence>
<name>A0A6J8DXW2_MYTCO</name>
<feature type="region of interest" description="Disordered" evidence="1">
    <location>
        <begin position="247"/>
        <end position="285"/>
    </location>
</feature>
<feature type="compositionally biased region" description="Polar residues" evidence="1">
    <location>
        <begin position="649"/>
        <end position="668"/>
    </location>
</feature>
<dbReference type="EMBL" id="CACVKT020008135">
    <property type="protein sequence ID" value="CAC5413429.1"/>
    <property type="molecule type" value="Genomic_DNA"/>
</dbReference>
<dbReference type="OrthoDB" id="6080227at2759"/>
<protein>
    <submittedName>
        <fullName evidence="2">Uncharacterized protein</fullName>
    </submittedName>
</protein>
<gene>
    <name evidence="2" type="ORF">MCOR_46319</name>
</gene>
<proteinExistence type="predicted"/>
<accession>A0A6J8DXW2</accession>
<reference evidence="2 3" key="1">
    <citation type="submission" date="2020-06" db="EMBL/GenBank/DDBJ databases">
        <authorList>
            <person name="Li R."/>
            <person name="Bekaert M."/>
        </authorList>
    </citation>
    <scope>NUCLEOTIDE SEQUENCE [LARGE SCALE GENOMIC DNA]</scope>
    <source>
        <strain evidence="3">wild</strain>
    </source>
</reference>
<keyword evidence="3" id="KW-1185">Reference proteome</keyword>
<evidence type="ECO:0000256" key="1">
    <source>
        <dbReference type="SAM" id="MobiDB-lite"/>
    </source>
</evidence>
<feature type="compositionally biased region" description="Polar residues" evidence="1">
    <location>
        <begin position="264"/>
        <end position="280"/>
    </location>
</feature>
<feature type="compositionally biased region" description="Low complexity" evidence="1">
    <location>
        <begin position="394"/>
        <end position="466"/>
    </location>
</feature>
<feature type="compositionally biased region" description="Basic and acidic residues" evidence="1">
    <location>
        <begin position="709"/>
        <end position="720"/>
    </location>
</feature>
<sequence length="827" mass="89505">MSYIHSIVAQVSFPIISAWSAWGEPDTNGVKRRSRTVMGVCGKSILGSNFPLVQRKTDLKLDNAVDTGDPSYNDTEQDSDIIEHDKFILSNDAGDEASPTISTKTSHGNFLRRINTKIASVHILPNQNVEISDANSKDITPFNTPNRKKIHEKLKTLYRKYFIQQANPLSHYYKIPSYRMYNKTVPKILKVKYLKSAILNGDLDVISTTPEPTTEKTYWNDAGLLGYKDEYNKWYRDQMIKANRDQGSYRDSLGMPDDRYGRNMFSNRNYNKNQPSTVHGQSKPVVDASGNLATNTTGIYGRNQLIALAESHNRIFSVDGSYAYRPISSDSGSYGSRVASSSGFHGRKSQSSVGSYESHPQNSAGSYGSHPQNSAGSYRSHPQSSAGSYGSHTQSSAGSYGSQSQSSAESYGSQPQSSAGSYGSQPQSSAGSYGSQPQSSAGSYGSQPQSSAGSYAGSYGSQPQGSVGTYDGSYRSPLDITHGRQSSGNGGLSGKRHLSNGGSYSGQHPSSDGSHVGAIPTSGGGYRPPSQSNIPSSNDYISNHINQFNKTEHYNFDQMNRAEYLKSKSDFGDIFSILAMSGGNSNLPSSGNDYSTIPTETGDAYSIGWDNPSSGSRGQQNISPNEAEGDSYTGSLHSDSGVPFESKVSDTSGSYIDQPSLHSNQHPSGPSDAKPVTSSDSHHQSSALRKSLKKTTASDEPYAASTGTFEKHHSTSDTSYEKSIRNFASHAVQQVNNGEPKESSVNHGPEHDDNKPNQTINGDTLHTFKDPFDGSSIDANDHILSNTDFSDIFSILENNEHLNVKDFENIPFSNHGSHFDLDNPVTA</sequence>
<feature type="compositionally biased region" description="Polar residues" evidence="1">
    <location>
        <begin position="529"/>
        <end position="542"/>
    </location>
</feature>
<organism evidence="2 3">
    <name type="scientific">Mytilus coruscus</name>
    <name type="common">Sea mussel</name>
    <dbReference type="NCBI Taxonomy" id="42192"/>
    <lineage>
        <taxon>Eukaryota</taxon>
        <taxon>Metazoa</taxon>
        <taxon>Spiralia</taxon>
        <taxon>Lophotrochozoa</taxon>
        <taxon>Mollusca</taxon>
        <taxon>Bivalvia</taxon>
        <taxon>Autobranchia</taxon>
        <taxon>Pteriomorphia</taxon>
        <taxon>Mytilida</taxon>
        <taxon>Mytiloidea</taxon>
        <taxon>Mytilidae</taxon>
        <taxon>Mytilinae</taxon>
        <taxon>Mytilus</taxon>
    </lineage>
</organism>
<feature type="compositionally biased region" description="Low complexity" evidence="1">
    <location>
        <begin position="328"/>
        <end position="343"/>
    </location>
</feature>
<feature type="region of interest" description="Disordered" evidence="1">
    <location>
        <begin position="585"/>
        <end position="720"/>
    </location>
</feature>
<feature type="compositionally biased region" description="Polar residues" evidence="1">
    <location>
        <begin position="611"/>
        <end position="624"/>
    </location>
</feature>